<reference evidence="1 2" key="1">
    <citation type="submission" date="2019-02" db="EMBL/GenBank/DDBJ databases">
        <title>Deep-cultivation of Planctomycetes and their phenomic and genomic characterization uncovers novel biology.</title>
        <authorList>
            <person name="Wiegand S."/>
            <person name="Jogler M."/>
            <person name="Boedeker C."/>
            <person name="Pinto D."/>
            <person name="Vollmers J."/>
            <person name="Rivas-Marin E."/>
            <person name="Kohn T."/>
            <person name="Peeters S.H."/>
            <person name="Heuer A."/>
            <person name="Rast P."/>
            <person name="Oberbeckmann S."/>
            <person name="Bunk B."/>
            <person name="Jeske O."/>
            <person name="Meyerdierks A."/>
            <person name="Storesund J.E."/>
            <person name="Kallscheuer N."/>
            <person name="Luecker S."/>
            <person name="Lage O.M."/>
            <person name="Pohl T."/>
            <person name="Merkel B.J."/>
            <person name="Hornburger P."/>
            <person name="Mueller R.-W."/>
            <person name="Bruemmer F."/>
            <person name="Labrenz M."/>
            <person name="Spormann A.M."/>
            <person name="Op den Camp H."/>
            <person name="Overmann J."/>
            <person name="Amann R."/>
            <person name="Jetten M.S.M."/>
            <person name="Mascher T."/>
            <person name="Medema M.H."/>
            <person name="Devos D.P."/>
            <person name="Kaster A.-K."/>
            <person name="Ovreas L."/>
            <person name="Rohde M."/>
            <person name="Galperin M.Y."/>
            <person name="Jogler C."/>
        </authorList>
    </citation>
    <scope>NUCLEOTIDE SEQUENCE [LARGE SCALE GENOMIC DNA]</scope>
    <source>
        <strain evidence="1 2">V6</strain>
    </source>
</reference>
<dbReference type="AlphaFoldDB" id="A0A517W5X5"/>
<dbReference type="Proteomes" id="UP000320722">
    <property type="component" value="Chromosome"/>
</dbReference>
<name>A0A517W5X5_9PLAN</name>
<sequence length="194" mass="23210">MLDLSRIKVETAQEILRLLQTCSEIDLLFSELQECFQLISRQVPWIDPFMLTCEKTSQHIEFYYYDPETQSAEAIVLKQNSEFQFLFREEDHWNLNDEVRDNEEIAREILTWSALREPQTVREVMDLIKNGFWRFDCQQIPKLSGEPPVDLREVISWDDKCVLTGTTLQNMDVITREEWQRIVAREHWYDEEGS</sequence>
<organism evidence="1 2">
    <name type="scientific">Gimesia chilikensis</name>
    <dbReference type="NCBI Taxonomy" id="2605989"/>
    <lineage>
        <taxon>Bacteria</taxon>
        <taxon>Pseudomonadati</taxon>
        <taxon>Planctomycetota</taxon>
        <taxon>Planctomycetia</taxon>
        <taxon>Planctomycetales</taxon>
        <taxon>Planctomycetaceae</taxon>
        <taxon>Gimesia</taxon>
    </lineage>
</organism>
<proteinExistence type="predicted"/>
<dbReference type="EMBL" id="CP036347">
    <property type="protein sequence ID" value="QDU00658.1"/>
    <property type="molecule type" value="Genomic_DNA"/>
</dbReference>
<protein>
    <submittedName>
        <fullName evidence="1">Uncharacterized protein</fullName>
    </submittedName>
</protein>
<accession>A0A517W5X5</accession>
<evidence type="ECO:0000313" key="1">
    <source>
        <dbReference type="EMBL" id="QDU00658.1"/>
    </source>
</evidence>
<evidence type="ECO:0000313" key="2">
    <source>
        <dbReference type="Proteomes" id="UP000320722"/>
    </source>
</evidence>
<gene>
    <name evidence="1" type="ORF">V6x_03330</name>
</gene>